<proteinExistence type="predicted"/>
<dbReference type="OrthoDB" id="3018432at2759"/>
<feature type="chain" id="PRO_5040315449" evidence="1">
    <location>
        <begin position="19"/>
        <end position="221"/>
    </location>
</feature>
<dbReference type="AlphaFoldDB" id="A0A9P3G3Q5"/>
<evidence type="ECO:0000313" key="3">
    <source>
        <dbReference type="Proteomes" id="UP000703269"/>
    </source>
</evidence>
<accession>A0A9P3G3Q5</accession>
<name>A0A9P3G3Q5_9APHY</name>
<keyword evidence="3" id="KW-1185">Reference proteome</keyword>
<gene>
    <name evidence="2" type="ORF">PsYK624_046460</name>
</gene>
<evidence type="ECO:0000313" key="2">
    <source>
        <dbReference type="EMBL" id="GJE88563.1"/>
    </source>
</evidence>
<reference evidence="2 3" key="1">
    <citation type="submission" date="2021-08" db="EMBL/GenBank/DDBJ databases">
        <title>Draft Genome Sequence of Phanerochaete sordida strain YK-624.</title>
        <authorList>
            <person name="Mori T."/>
            <person name="Dohra H."/>
            <person name="Suzuki T."/>
            <person name="Kawagishi H."/>
            <person name="Hirai H."/>
        </authorList>
    </citation>
    <scope>NUCLEOTIDE SEQUENCE [LARGE SCALE GENOMIC DNA]</scope>
    <source>
        <strain evidence="2 3">YK-624</strain>
    </source>
</reference>
<evidence type="ECO:0000256" key="1">
    <source>
        <dbReference type="SAM" id="SignalP"/>
    </source>
</evidence>
<protein>
    <submittedName>
        <fullName evidence="2">Cellobiose dehydrogenase-like protein</fullName>
    </submittedName>
</protein>
<dbReference type="Proteomes" id="UP000703269">
    <property type="component" value="Unassembled WGS sequence"/>
</dbReference>
<sequence>MILHLLCLYLAFASSVAGLPTSDSFQACASASVACIKQITEPRTGITFGFATSQDVRGPGALGDDFVANITVPLPYGFAGLQGGSSSAPSRFHIAIFMGGRVLPNSSYDWFQIVQFDELSPDGTTAEPVEGPSIMLSPLSFWHRDHASFVFRCTNCEVAGSVADGKVQLGALLSHTRPPFVIGRTNETVTMTDAIIAPFAMDLQDIMRSDFAKLLRVTGLE</sequence>
<keyword evidence="1" id="KW-0732">Signal</keyword>
<feature type="signal peptide" evidence="1">
    <location>
        <begin position="1"/>
        <end position="18"/>
    </location>
</feature>
<comment type="caution">
    <text evidence="2">The sequence shown here is derived from an EMBL/GenBank/DDBJ whole genome shotgun (WGS) entry which is preliminary data.</text>
</comment>
<dbReference type="EMBL" id="BPQB01000010">
    <property type="protein sequence ID" value="GJE88563.1"/>
    <property type="molecule type" value="Genomic_DNA"/>
</dbReference>
<organism evidence="2 3">
    <name type="scientific">Phanerochaete sordida</name>
    <dbReference type="NCBI Taxonomy" id="48140"/>
    <lineage>
        <taxon>Eukaryota</taxon>
        <taxon>Fungi</taxon>
        <taxon>Dikarya</taxon>
        <taxon>Basidiomycota</taxon>
        <taxon>Agaricomycotina</taxon>
        <taxon>Agaricomycetes</taxon>
        <taxon>Polyporales</taxon>
        <taxon>Phanerochaetaceae</taxon>
        <taxon>Phanerochaete</taxon>
    </lineage>
</organism>